<proteinExistence type="predicted"/>
<feature type="chain" id="PRO_5045938033" evidence="2">
    <location>
        <begin position="22"/>
        <end position="667"/>
    </location>
</feature>
<dbReference type="PROSITE" id="PS50234">
    <property type="entry name" value="VWFA"/>
    <property type="match status" value="1"/>
</dbReference>
<dbReference type="PANTHER" id="PTHR10579">
    <property type="entry name" value="CALCIUM-ACTIVATED CHLORIDE CHANNEL REGULATOR"/>
    <property type="match status" value="1"/>
</dbReference>
<keyword evidence="2" id="KW-0732">Signal</keyword>
<gene>
    <name evidence="4" type="ORF">R9Z33_17755</name>
</gene>
<evidence type="ECO:0000256" key="2">
    <source>
        <dbReference type="SAM" id="SignalP"/>
    </source>
</evidence>
<accession>A0ABZ0PE11</accession>
<dbReference type="SUPFAM" id="SSF53300">
    <property type="entry name" value="vWA-like"/>
    <property type="match status" value="1"/>
</dbReference>
<evidence type="ECO:0000256" key="1">
    <source>
        <dbReference type="SAM" id="MobiDB-lite"/>
    </source>
</evidence>
<evidence type="ECO:0000313" key="4">
    <source>
        <dbReference type="EMBL" id="WPB83944.1"/>
    </source>
</evidence>
<dbReference type="SMART" id="SM00327">
    <property type="entry name" value="VWA"/>
    <property type="match status" value="1"/>
</dbReference>
<organism evidence="4 5">
    <name type="scientific">Sediminicoccus rosea</name>
    <dbReference type="NCBI Taxonomy" id="1225128"/>
    <lineage>
        <taxon>Bacteria</taxon>
        <taxon>Pseudomonadati</taxon>
        <taxon>Pseudomonadota</taxon>
        <taxon>Alphaproteobacteria</taxon>
        <taxon>Acetobacterales</taxon>
        <taxon>Roseomonadaceae</taxon>
        <taxon>Sediminicoccus</taxon>
    </lineage>
</organism>
<keyword evidence="5" id="KW-1185">Reference proteome</keyword>
<dbReference type="Pfam" id="PF13519">
    <property type="entry name" value="VWA_2"/>
    <property type="match status" value="1"/>
</dbReference>
<feature type="domain" description="VWFA" evidence="3">
    <location>
        <begin position="29"/>
        <end position="208"/>
    </location>
</feature>
<evidence type="ECO:0000313" key="5">
    <source>
        <dbReference type="Proteomes" id="UP001305521"/>
    </source>
</evidence>
<dbReference type="InterPro" id="IPR036465">
    <property type="entry name" value="vWFA_dom_sf"/>
</dbReference>
<feature type="region of interest" description="Disordered" evidence="1">
    <location>
        <begin position="211"/>
        <end position="236"/>
    </location>
</feature>
<reference evidence="4 5" key="1">
    <citation type="submission" date="2023-11" db="EMBL/GenBank/DDBJ databases">
        <title>Arctic aerobic anoxygenic photoheterotroph Sediminicoccus rosea KRV36 adapts its photosynthesis to long days of polar summer.</title>
        <authorList>
            <person name="Tomasch J."/>
            <person name="Kopejtka K."/>
            <person name="Bily T."/>
            <person name="Gardiner A.T."/>
            <person name="Gardian Z."/>
            <person name="Shivaramu S."/>
            <person name="Koblizek M."/>
            <person name="Engelhardt F."/>
            <person name="Kaftan D."/>
        </authorList>
    </citation>
    <scope>NUCLEOTIDE SEQUENCE [LARGE SCALE GENOMIC DNA]</scope>
    <source>
        <strain evidence="4 5">R-30</strain>
    </source>
</reference>
<dbReference type="InterPro" id="IPR002035">
    <property type="entry name" value="VWF_A"/>
</dbReference>
<dbReference type="PANTHER" id="PTHR10579:SF43">
    <property type="entry name" value="ZINC FINGER (C3HC4-TYPE RING FINGER) FAMILY PROTEIN"/>
    <property type="match status" value="1"/>
</dbReference>
<dbReference type="RefSeq" id="WP_318647901.1">
    <property type="nucleotide sequence ID" value="NZ_CP137852.1"/>
</dbReference>
<evidence type="ECO:0000259" key="3">
    <source>
        <dbReference type="PROSITE" id="PS50234"/>
    </source>
</evidence>
<name>A0ABZ0PE11_9PROT</name>
<feature type="signal peptide" evidence="2">
    <location>
        <begin position="1"/>
        <end position="21"/>
    </location>
</feature>
<dbReference type="InterPro" id="IPR051266">
    <property type="entry name" value="CLCR"/>
</dbReference>
<dbReference type="Gene3D" id="3.40.50.410">
    <property type="entry name" value="von Willebrand factor, type A domain"/>
    <property type="match status" value="1"/>
</dbReference>
<dbReference type="Proteomes" id="UP001305521">
    <property type="component" value="Chromosome"/>
</dbReference>
<dbReference type="EMBL" id="CP137852">
    <property type="protein sequence ID" value="WPB83944.1"/>
    <property type="molecule type" value="Genomic_DNA"/>
</dbReference>
<protein>
    <submittedName>
        <fullName evidence="4">VWA domain-containing protein</fullName>
    </submittedName>
</protein>
<sequence length="667" mass="68252">MRLLLSLAVALAGLVAPPARAQPAPPQGETIVILDMSASMWGRIGDQPKLEIAREAVRGMFARFPAGSRVGLMAYGHRRAGQCSDIQMLFLPGPVDVAAAGAALDRLTARGRTPLTDSVRQAAAALRVAERGGTIILVTDGIETCGGDPCALAAELEAANAGFTAHVIGFDLRTPSERARVACIAERTGGLFVPAANPEELADALTRATEARPAPPPAAAPPRGIGLRATQGPGGPTLGDATFTVLREGEETPLHEGGALRLPLPPGRYVVTASTAERIGSVTAQITATPPDEIVVPLADALPRATVTPAQPSAAATGTVGVAWTGPNEPGDYLVIVPTGQGQEEPETRHYAWTRVGSPATLRLPAAAGAYEVRYILARAARPIGRAPLTVTPVTATLEAAADAPAGSEVLVRWTGPRAPGSWVGIVPAGAAPGAYVSGGFVYVEDAANPLPLTAPAAPGAYEIRFVEGVDGTPLAARPIAVTAAAATLVGPDGGMAGSPVAIRFTPDRAPQGSFIAITAPDAEASAYVQGSWAYADGGEVTIQLPPAAGTYELRYVLVAPGDAEVVARRPITATPPMATLDAPGAVAAGARVTVRFSGPRGIGDYVAIVSPDAPGDQYLDYFSVSAEASEGELPMPATAGIYQLRYVMASAEPEKAVIARRPIVVR</sequence>